<dbReference type="PANTHER" id="PTHR34367">
    <property type="entry name" value="OS02G0734667 PROTEIN"/>
    <property type="match status" value="1"/>
</dbReference>
<protein>
    <submittedName>
        <fullName evidence="3">Serine/threonine-protein kinase PRP4 homolog</fullName>
    </submittedName>
</protein>
<keyword evidence="3" id="KW-0418">Kinase</keyword>
<dbReference type="Proteomes" id="UP000228380">
    <property type="component" value="Chromosome 5"/>
</dbReference>
<dbReference type="RefSeq" id="XP_008782027.2">
    <property type="nucleotide sequence ID" value="XM_008783805.3"/>
</dbReference>
<feature type="compositionally biased region" description="Basic and acidic residues" evidence="1">
    <location>
        <begin position="63"/>
        <end position="84"/>
    </location>
</feature>
<feature type="compositionally biased region" description="Polar residues" evidence="1">
    <location>
        <begin position="249"/>
        <end position="270"/>
    </location>
</feature>
<feature type="compositionally biased region" description="Low complexity" evidence="1">
    <location>
        <begin position="658"/>
        <end position="676"/>
    </location>
</feature>
<feature type="compositionally biased region" description="Basic and acidic residues" evidence="1">
    <location>
        <begin position="230"/>
        <end position="239"/>
    </location>
</feature>
<keyword evidence="3" id="KW-0808">Transferase</keyword>
<feature type="region of interest" description="Disordered" evidence="1">
    <location>
        <begin position="483"/>
        <end position="512"/>
    </location>
</feature>
<feature type="region of interest" description="Disordered" evidence="1">
    <location>
        <begin position="1"/>
        <end position="329"/>
    </location>
</feature>
<feature type="compositionally biased region" description="Basic and acidic residues" evidence="1">
    <location>
        <begin position="168"/>
        <end position="179"/>
    </location>
</feature>
<feature type="compositionally biased region" description="Polar residues" evidence="1">
    <location>
        <begin position="320"/>
        <end position="329"/>
    </location>
</feature>
<feature type="compositionally biased region" description="Basic and acidic residues" evidence="1">
    <location>
        <begin position="140"/>
        <end position="158"/>
    </location>
</feature>
<feature type="compositionally biased region" description="Basic residues" evidence="1">
    <location>
        <begin position="1"/>
        <end position="10"/>
    </location>
</feature>
<gene>
    <name evidence="3" type="primary">LOC103701655</name>
</gene>
<feature type="compositionally biased region" description="Polar residues" evidence="1">
    <location>
        <begin position="552"/>
        <end position="573"/>
    </location>
</feature>
<feature type="compositionally biased region" description="Polar residues" evidence="1">
    <location>
        <begin position="115"/>
        <end position="127"/>
    </location>
</feature>
<dbReference type="GeneID" id="103701655"/>
<dbReference type="GO" id="GO:0016301">
    <property type="term" value="F:kinase activity"/>
    <property type="evidence" value="ECO:0007669"/>
    <property type="project" value="UniProtKB-KW"/>
</dbReference>
<reference evidence="3" key="2">
    <citation type="submission" date="2025-08" db="UniProtKB">
        <authorList>
            <consortium name="RefSeq"/>
        </authorList>
    </citation>
    <scope>IDENTIFICATION</scope>
    <source>
        <tissue evidence="3">Young leaves</tissue>
    </source>
</reference>
<dbReference type="KEGG" id="pda:103701655"/>
<feature type="compositionally biased region" description="Low complexity" evidence="1">
    <location>
        <begin position="613"/>
        <end position="628"/>
    </location>
</feature>
<feature type="compositionally biased region" description="Basic and acidic residues" evidence="1">
    <location>
        <begin position="307"/>
        <end position="318"/>
    </location>
</feature>
<dbReference type="OrthoDB" id="1927466at2759"/>
<feature type="compositionally biased region" description="Gly residues" evidence="1">
    <location>
        <begin position="645"/>
        <end position="657"/>
    </location>
</feature>
<feature type="compositionally biased region" description="Basic and acidic residues" evidence="1">
    <location>
        <begin position="23"/>
        <end position="37"/>
    </location>
</feature>
<dbReference type="PANTHER" id="PTHR34367:SF1">
    <property type="entry name" value="OS04G0528600 PROTEIN"/>
    <property type="match status" value="1"/>
</dbReference>
<dbReference type="InterPro" id="IPR040412">
    <property type="entry name" value="At1g65710-like"/>
</dbReference>
<reference evidence="2" key="1">
    <citation type="journal article" date="2019" name="Nat. Commun.">
        <title>Genome-wide association mapping of date palm fruit traits.</title>
        <authorList>
            <person name="Hazzouri K.M."/>
            <person name="Gros-Balthazard M."/>
            <person name="Flowers J.M."/>
            <person name="Copetti D."/>
            <person name="Lemansour A."/>
            <person name="Lebrun M."/>
            <person name="Masmoudi K."/>
            <person name="Ferrand S."/>
            <person name="Dhar M.I."/>
            <person name="Fresquez Z.A."/>
            <person name="Rosas U."/>
            <person name="Zhang J."/>
            <person name="Talag J."/>
            <person name="Lee S."/>
            <person name="Kudrna D."/>
            <person name="Powell R.F."/>
            <person name="Leitch I.J."/>
            <person name="Krueger R.R."/>
            <person name="Wing R.A."/>
            <person name="Amiri K.M.A."/>
            <person name="Purugganan M.D."/>
        </authorList>
    </citation>
    <scope>NUCLEOTIDE SEQUENCE [LARGE SCALE GENOMIC DNA]</scope>
    <source>
        <strain evidence="2">cv. Khalas</strain>
    </source>
</reference>
<proteinExistence type="predicted"/>
<evidence type="ECO:0000313" key="3">
    <source>
        <dbReference type="RefSeq" id="XP_008782027.2"/>
    </source>
</evidence>
<evidence type="ECO:0000313" key="2">
    <source>
        <dbReference type="Proteomes" id="UP000228380"/>
    </source>
</evidence>
<sequence length="676" mass="72831">MGLCFSRKKSPSPPPDPASKCIPNEKKVEKKNEKERGVAAQPAAKAAAETKPVFVVTQKGKKKGETPTKKIPQKEDGSNGRDRSPLAVAVPPAAPVRTSSCTKEEMDAALIQCGRLSQSSSEKASNANGGGHRKCSGSKRSYDFDHEKKGDEDWEKPISRPSPHRRTPGRERSGIRERSSGGGRRRASRSPGRRSEVPTSSGSPSDRSRQPAKMVSVPAREKGSGSSAVADRRGGERRSASPRSRSPANTTRTGNENTLHHNPQPQSLGRSSLRKAEQSPCRRSPMAEIDDNSLRGDQAGGSNYKAQKTEEGGEEGLRKLSQSHTQKASENIAQMRKFEQRDGGAVAVSNGLRSKSNAISNSVREQLMSCRARDGPLETAMVEGAVQVEGAPTDGEAPLTSVGAESLNPRTTTRCRSLKRSSRDFDHAPGPNPECHLDPTSCTSFLLEDIHNYHQRSAAFSLPACVSKACSILEAVADLNSSCSENRSSRPERSDNNNGALHGRFGRRRGLVPKGPFIEESEIIARDDLMEPGLHKYVSVRDLGGEMEPQESAGSNSFIGQPWSSPWEPNSIDSTDRDWTSHSNNGDEVEQQRQESMPGIALDSEARGRRLRGGSSSSNSLPTTTSSGCKERDSDHHRRRRRGRSGFGGGGGSGKAGGTRSSSLPGSSSSSNIMWR</sequence>
<dbReference type="AlphaFoldDB" id="A0A8B7BNB0"/>
<feature type="region of interest" description="Disordered" evidence="1">
    <location>
        <begin position="546"/>
        <end position="676"/>
    </location>
</feature>
<name>A0A8B7BNB0_PHODC</name>
<evidence type="ECO:0000256" key="1">
    <source>
        <dbReference type="SAM" id="MobiDB-lite"/>
    </source>
</evidence>
<organism evidence="2 3">
    <name type="scientific">Phoenix dactylifera</name>
    <name type="common">Date palm</name>
    <dbReference type="NCBI Taxonomy" id="42345"/>
    <lineage>
        <taxon>Eukaryota</taxon>
        <taxon>Viridiplantae</taxon>
        <taxon>Streptophyta</taxon>
        <taxon>Embryophyta</taxon>
        <taxon>Tracheophyta</taxon>
        <taxon>Spermatophyta</taxon>
        <taxon>Magnoliopsida</taxon>
        <taxon>Liliopsida</taxon>
        <taxon>Arecaceae</taxon>
        <taxon>Coryphoideae</taxon>
        <taxon>Phoeniceae</taxon>
        <taxon>Phoenix</taxon>
    </lineage>
</organism>
<keyword evidence="2" id="KW-1185">Reference proteome</keyword>
<accession>A0A8B7BNB0</accession>
<feature type="compositionally biased region" description="Basic residues" evidence="1">
    <location>
        <begin position="183"/>
        <end position="192"/>
    </location>
</feature>